<feature type="region of interest" description="Disordered" evidence="18">
    <location>
        <begin position="273"/>
        <end position="363"/>
    </location>
</feature>
<evidence type="ECO:0000256" key="5">
    <source>
        <dbReference type="ARBA" id="ARBA00022618"/>
    </source>
</evidence>
<feature type="coiled-coil region" evidence="17">
    <location>
        <begin position="1818"/>
        <end position="1851"/>
    </location>
</feature>
<feature type="compositionally biased region" description="Polar residues" evidence="18">
    <location>
        <begin position="321"/>
        <end position="331"/>
    </location>
</feature>
<keyword evidence="12" id="KW-0539">Nucleus</keyword>
<feature type="compositionally biased region" description="Low complexity" evidence="18">
    <location>
        <begin position="643"/>
        <end position="665"/>
    </location>
</feature>
<keyword evidence="13" id="KW-0131">Cell cycle</keyword>
<feature type="domain" description="WW" evidence="19">
    <location>
        <begin position="63"/>
        <end position="96"/>
    </location>
</feature>
<feature type="compositionally biased region" description="Polar residues" evidence="18">
    <location>
        <begin position="906"/>
        <end position="919"/>
    </location>
</feature>
<evidence type="ECO:0000256" key="4">
    <source>
        <dbReference type="ARBA" id="ARBA00022553"/>
    </source>
</evidence>
<keyword evidence="4" id="KW-0597">Phosphoprotein</keyword>
<evidence type="ECO:0000256" key="8">
    <source>
        <dbReference type="ARBA" id="ARBA00022794"/>
    </source>
</evidence>
<dbReference type="GO" id="GO:0005813">
    <property type="term" value="C:centrosome"/>
    <property type="evidence" value="ECO:0007669"/>
    <property type="project" value="TreeGrafter"/>
</dbReference>
<feature type="region of interest" description="Disordered" evidence="18">
    <location>
        <begin position="375"/>
        <end position="498"/>
    </location>
</feature>
<dbReference type="InterPro" id="IPR051841">
    <property type="entry name" value="MT-Golgi_org_protein"/>
</dbReference>
<dbReference type="GO" id="GO:0060271">
    <property type="term" value="P:cilium assembly"/>
    <property type="evidence" value="ECO:0007669"/>
    <property type="project" value="TreeGrafter"/>
</dbReference>
<keyword evidence="21" id="KW-1185">Reference proteome</keyword>
<organism evidence="20 21">
    <name type="scientific">Galemys pyrenaicus</name>
    <name type="common">Iberian desman</name>
    <name type="synonym">Pyrenean desman</name>
    <dbReference type="NCBI Taxonomy" id="202257"/>
    <lineage>
        <taxon>Eukaryota</taxon>
        <taxon>Metazoa</taxon>
        <taxon>Chordata</taxon>
        <taxon>Craniata</taxon>
        <taxon>Vertebrata</taxon>
        <taxon>Euteleostomi</taxon>
        <taxon>Mammalia</taxon>
        <taxon>Eutheria</taxon>
        <taxon>Laurasiatheria</taxon>
        <taxon>Eulipotyphla</taxon>
        <taxon>Talpidae</taxon>
        <taxon>Galemys</taxon>
    </lineage>
</organism>
<feature type="compositionally biased region" description="Basic residues" evidence="18">
    <location>
        <begin position="116"/>
        <end position="128"/>
    </location>
</feature>
<proteinExistence type="predicted"/>
<dbReference type="GO" id="GO:0005634">
    <property type="term" value="C:nucleus"/>
    <property type="evidence" value="ECO:0007669"/>
    <property type="project" value="UniProtKB-SubCell"/>
</dbReference>
<evidence type="ECO:0000256" key="15">
    <source>
        <dbReference type="ARBA" id="ARBA00061715"/>
    </source>
</evidence>
<feature type="region of interest" description="Disordered" evidence="18">
    <location>
        <begin position="1341"/>
        <end position="1370"/>
    </location>
</feature>
<dbReference type="GO" id="GO:0097539">
    <property type="term" value="C:ciliary transition fiber"/>
    <property type="evidence" value="ECO:0007669"/>
    <property type="project" value="TreeGrafter"/>
</dbReference>
<evidence type="ECO:0000256" key="14">
    <source>
        <dbReference type="ARBA" id="ARBA00056906"/>
    </source>
</evidence>
<accession>A0A8J6DUA5</accession>
<evidence type="ECO:0000256" key="18">
    <source>
        <dbReference type="SAM" id="MobiDB-lite"/>
    </source>
</evidence>
<dbReference type="PANTHER" id="PTHR18902:SF27">
    <property type="entry name" value="CENTROSOMAL PROTEIN OF 164 KDA"/>
    <property type="match status" value="1"/>
</dbReference>
<feature type="region of interest" description="Disordered" evidence="18">
    <location>
        <begin position="515"/>
        <end position="538"/>
    </location>
</feature>
<evidence type="ECO:0000256" key="7">
    <source>
        <dbReference type="ARBA" id="ARBA00022776"/>
    </source>
</evidence>
<evidence type="ECO:0000256" key="6">
    <source>
        <dbReference type="ARBA" id="ARBA00022763"/>
    </source>
</evidence>
<sequence length="2141" mass="236130">AFELRPVMAGRPIRIGDQLVLEEDYDETYIPSEKEILEFAREIGIDPIKEPELMWLAREGIVAPLPVEWKPCQDITGDIYYFNFANGQSMWDHPCDEHYRNLVIQERGKLATSGAVKKKDKKKKKEKKDKKDREASRSPLDTQPEQGLPPASSFLRGPSPLSTPGLADLDLDQEPQARSEGSFKRGKNPCVLGDTPWPLTGSLPSKLQPLSKGQAPRNHQIFADVEKILGRAPVQCMTELGDQQGLEKPQKLAEKIYLGFSDPEIEELDLRTRQQKPGTLGSETIGPFENGQDILESRSEASVHSRLSGTSKGLQLRGEQHGQSMAKLSSTGPGGDKGQSPIPLPSPEEARSPSPCSSEHLQPARKCKHFLVDSSPAEDLSWQAVSGEGGSVGRGRRRREPPILWMGQVSKLVNKDTSGSCKEPESCDPEAPGAPLQGLFLMPSDSLASGPAKSSPSGSAPRTSPSEKKQPPGSPEPPAEDGKHSVYEPDLESSSSNMASHLGSQILGEMSNFPWDLQTSRGSEQGLGPLGPGPREQHCFPFLVSQLSHMQSSAEEQSDSEDYSEDQRFYQHILQMASISRRLEDLGLPESMQEIPCKDIPGMVCCMAAEPSRMSSEGEPVRAMERDSSFLMWGPELREHPQEAAPAPAEKEASQQTGGQPSSSPLRQGLIELSSSRELAAEPGRMQLLNQSHVVSNKMFSVAQALGSALAPVHAPLGGLAPLRGLVDVPPAALRGSQSVSLGSAAESGQLGEPPLVTTFSASSVLSYCVFSVGQSCWGQLCGPGGRDLGQSQQKESGEGILRVILKFVLGLKASAYPKGLLGPVHEDKNVLGLLALGEETNKEEEVESDNQSVCSSSELLKNLHLDIGPLGGDFEYEESPRTNQPEEKEDGSLNSEAASPLTPGKLSSQGADGSLSSAQGGGRQERGPSTWLQEKAKNEKSDPGTSGSLVIPGVDPGGDQPAKASTEEAPEDPEEVGEEGPRREEAALEPKKEAPARKDSRSDISEESEISEHVKDLQLSDSTVVDPKSFLGLDFAFRSRGSEHLLDVTVLSPVRDGACQAAQRRAREDEDDSQSSRSERQSQQSKGVERLSPPLLHGGWLRSPLHSQTSKEVSPPAPGGQPEQKGAREPGEDAAGSPISPTSLQSEEIPGPSAAHERGMEQHPQAEEPGCGQEEAEEPEEKLVVSPAPPISPEVPSEPTASPKPLSEATPQTMEAAVTREPEQDQRWLLESKQGKMPQLRERLRQEEEEEEEAEEREMPQRHRQERSLSPQQPSSLKEQLQQAPETKETRMREKESQRLSWLRAQVQSSTGAGEGQVRAEQEASLQRLRKELGFLQKAERVSVEQRSKNRQMLEQLKEDMEASENEQTALKAEKEKALQQLREQLEGERREAVAALEREHQAELERLSSSLEAKHREVVSGLQKKIEEVQQKEEAQLQVNLGWAEQRVHQVLEYERELGDLLREKRQEVEREHERKMDKMKAEHQQVVTEAREQYEAEERKRRAELLGHLSGELERLRRTHERELETLRQEQDRQLEGLQRRHREQERKFQDLEVELETRTKDVKAKLCQLDIQEEAARKQQQLLHAQRRAVLESEEATTTQQHLEEAKKELNHLLESNRQLRKILEELQARKFELETQVDLLQTQSQRLQKHIRLLMAVTVAYCGGGGPWFDPSYLSPVSGTLLGVKGSLELAVEERNAASHAEPGLHIEDLRRSLGTVRRASAAGVVERPRTGMLGLLSSFSALTLACPPSSLNCFSNDKTLLRNAQDFLVQQTHSMCRRQTALKALLQGQGRHEPVDSNAAGTQALEDMCKDLEEIKSAVQKGQDLLKNEEKLSQLESSLQEEEESTVLKITAASIAQASDEDTLRGTPTKKAVTFDLSNLEDSNSESSESFPLPQVTSTPHLSCPNHMHYLSSSLQRISSQLNGVLSMLGNANPALPLFSATPVHGPQQSSRRTPIPAYTPPAPAPSVSTQWAWDPGLGSRLPSSAVAQTVDDYLAEKWRKYFPTGVPLLSSGLPRLENRLGYVSASEQLRLLQRPQVPEIGSPNFQSMMEANRKWLEHYKNSSNSYPFSRLPAQLDLFVLRGTEKDPTWLFLGTADSGFFLHLMARHLSSVPTATSGLLQLGLDQHNQLKVYRF</sequence>
<feature type="region of interest" description="Disordered" evidence="18">
    <location>
        <begin position="113"/>
        <end position="169"/>
    </location>
</feature>
<evidence type="ECO:0000256" key="1">
    <source>
        <dbReference type="ARBA" id="ARBA00004114"/>
    </source>
</evidence>
<feature type="region of interest" description="Disordered" evidence="18">
    <location>
        <begin position="1885"/>
        <end position="1905"/>
    </location>
</feature>
<dbReference type="OrthoDB" id="6344460at2759"/>
<feature type="compositionally biased region" description="Low complexity" evidence="18">
    <location>
        <begin position="1885"/>
        <end position="1896"/>
    </location>
</feature>
<dbReference type="InterPro" id="IPR001202">
    <property type="entry name" value="WW_dom"/>
</dbReference>
<comment type="caution">
    <text evidence="20">The sequence shown here is derived from an EMBL/GenBank/DDBJ whole genome shotgun (WGS) entry which is preliminary data.</text>
</comment>
<evidence type="ECO:0000256" key="10">
    <source>
        <dbReference type="ARBA" id="ARBA00023204"/>
    </source>
</evidence>
<keyword evidence="11" id="KW-0206">Cytoskeleton</keyword>
<evidence type="ECO:0000259" key="19">
    <source>
        <dbReference type="PROSITE" id="PS50020"/>
    </source>
</evidence>
<dbReference type="SUPFAM" id="SSF51045">
    <property type="entry name" value="WW domain"/>
    <property type="match status" value="1"/>
</dbReference>
<keyword evidence="7" id="KW-0498">Mitosis</keyword>
<evidence type="ECO:0000256" key="12">
    <source>
        <dbReference type="ARBA" id="ARBA00023242"/>
    </source>
</evidence>
<keyword evidence="6" id="KW-0227">DNA damage</keyword>
<feature type="compositionally biased region" description="Basic and acidic residues" evidence="18">
    <location>
        <begin position="1258"/>
        <end position="1268"/>
    </location>
</feature>
<evidence type="ECO:0000256" key="17">
    <source>
        <dbReference type="SAM" id="Coils"/>
    </source>
</evidence>
<evidence type="ECO:0000313" key="21">
    <source>
        <dbReference type="Proteomes" id="UP000700334"/>
    </source>
</evidence>
<keyword evidence="5" id="KW-0132">Cell division</keyword>
<protein>
    <recommendedName>
        <fullName evidence="16">Centrosomal protein of 164 kDa</fullName>
    </recommendedName>
</protein>
<comment type="subunit">
    <text evidence="15">Interacts (via N-terminus) with ATRIP. Interacts with ATM, ATR and MDC1. Interacts with XPA (via N-terminus) upon UV irradiation. Interacts with CEP83, CCDC92, TTBK2, DVL3, NPHP3 and weakly with NPHP4. Interacts with DZIP1.</text>
</comment>
<evidence type="ECO:0000256" key="13">
    <source>
        <dbReference type="ARBA" id="ARBA00023306"/>
    </source>
</evidence>
<dbReference type="FunFam" id="3.30.1470.10:FF:000001">
    <property type="entry name" value="Centrosomal protein of 164 kDa"/>
    <property type="match status" value="1"/>
</dbReference>
<feature type="compositionally biased region" description="Basic and acidic residues" evidence="18">
    <location>
        <begin position="1156"/>
        <end position="1167"/>
    </location>
</feature>
<dbReference type="SMART" id="SM00456">
    <property type="entry name" value="WW"/>
    <property type="match status" value="1"/>
</dbReference>
<evidence type="ECO:0000256" key="2">
    <source>
        <dbReference type="ARBA" id="ARBA00004123"/>
    </source>
</evidence>
<feature type="region of interest" description="Disordered" evidence="18">
    <location>
        <begin position="871"/>
        <end position="1025"/>
    </location>
</feature>
<feature type="compositionally biased region" description="Basic and acidic residues" evidence="18">
    <location>
        <begin position="980"/>
        <end position="1019"/>
    </location>
</feature>
<evidence type="ECO:0000256" key="9">
    <source>
        <dbReference type="ARBA" id="ARBA00023054"/>
    </source>
</evidence>
<dbReference type="Proteomes" id="UP000700334">
    <property type="component" value="Unassembled WGS sequence"/>
</dbReference>
<feature type="compositionally biased region" description="Basic and acidic residues" evidence="18">
    <location>
        <begin position="1287"/>
        <end position="1299"/>
    </location>
</feature>
<feature type="compositionally biased region" description="Low complexity" evidence="18">
    <location>
        <begin position="446"/>
        <end position="461"/>
    </location>
</feature>
<dbReference type="EMBL" id="JAGFMF010011443">
    <property type="protein sequence ID" value="KAG8522247.1"/>
    <property type="molecule type" value="Genomic_DNA"/>
</dbReference>
<feature type="region of interest" description="Disordered" evidence="18">
    <location>
        <begin position="1051"/>
        <end position="1324"/>
    </location>
</feature>
<feature type="compositionally biased region" description="Basic and acidic residues" evidence="18">
    <location>
        <begin position="1219"/>
        <end position="1247"/>
    </location>
</feature>
<dbReference type="GO" id="GO:0006281">
    <property type="term" value="P:DNA repair"/>
    <property type="evidence" value="ECO:0007669"/>
    <property type="project" value="UniProtKB-KW"/>
</dbReference>
<evidence type="ECO:0000313" key="20">
    <source>
        <dbReference type="EMBL" id="KAG8522247.1"/>
    </source>
</evidence>
<keyword evidence="3" id="KW-0963">Cytoplasm</keyword>
<feature type="compositionally biased region" description="Polar residues" evidence="18">
    <location>
        <begin position="304"/>
        <end position="313"/>
    </location>
</feature>
<comment type="function">
    <text evidence="14">Plays a role in microtubule organization and/or maintenance for the formation of primary cilia (PC), a microtubule-based structure that protrudes from the surface of epithelial cells. Plays a critical role in G2/M checkpoint and nuclear divisions. A key player in the DNA damage-activated ATR/ATM signaling cascade since it is required for the proper phosphorylation of H2AX, RPA, CHEK2 and CHEK1. Plays a critical role in chromosome segregation, acting as a mediator required for the maintenance of genomic stability through modulation of MDC1, RPA and CHEK1.</text>
</comment>
<feature type="region of interest" description="Disordered" evidence="18">
    <location>
        <begin position="640"/>
        <end position="667"/>
    </location>
</feature>
<name>A0A8J6DUA5_GALPY</name>
<dbReference type="CDD" id="cd00201">
    <property type="entry name" value="WW"/>
    <property type="match status" value="1"/>
</dbReference>
<gene>
    <name evidence="20" type="ORF">J0S82_007855</name>
</gene>
<evidence type="ECO:0000256" key="16">
    <source>
        <dbReference type="ARBA" id="ARBA00067900"/>
    </source>
</evidence>
<reference evidence="20" key="1">
    <citation type="journal article" date="2021" name="Evol. Appl.">
        <title>The genome of the Pyrenean desman and the effects of bottlenecks and inbreeding on the genomic landscape of an endangered species.</title>
        <authorList>
            <person name="Escoda L."/>
            <person name="Castresana J."/>
        </authorList>
    </citation>
    <scope>NUCLEOTIDE SEQUENCE</scope>
    <source>
        <strain evidence="20">IBE-C5619</strain>
    </source>
</reference>
<keyword evidence="9 17" id="KW-0175">Coiled coil</keyword>
<keyword evidence="8" id="KW-0970">Cilium biogenesis/degradation</keyword>
<dbReference type="InterPro" id="IPR036020">
    <property type="entry name" value="WW_dom_sf"/>
</dbReference>
<feature type="non-terminal residue" evidence="20">
    <location>
        <position position="1"/>
    </location>
</feature>
<feature type="compositionally biased region" description="Polar residues" evidence="18">
    <location>
        <begin position="1269"/>
        <end position="1286"/>
    </location>
</feature>
<dbReference type="PANTHER" id="PTHR18902">
    <property type="entry name" value="NUCLEAR MITOTIC APPARATUS PROTEIN 1-RELATED"/>
    <property type="match status" value="1"/>
</dbReference>
<feature type="compositionally biased region" description="Acidic residues" evidence="18">
    <location>
        <begin position="1248"/>
        <end position="1257"/>
    </location>
</feature>
<evidence type="ECO:0000256" key="3">
    <source>
        <dbReference type="ARBA" id="ARBA00022490"/>
    </source>
</evidence>
<dbReference type="GO" id="GO:0005814">
    <property type="term" value="C:centriole"/>
    <property type="evidence" value="ECO:0007669"/>
    <property type="project" value="UniProtKB-SubCell"/>
</dbReference>
<dbReference type="PROSITE" id="PS50020">
    <property type="entry name" value="WW_DOMAIN_2"/>
    <property type="match status" value="1"/>
</dbReference>
<feature type="coiled-coil region" evidence="17">
    <location>
        <begin position="1600"/>
        <end position="1648"/>
    </location>
</feature>
<comment type="subcellular location">
    <subcellularLocation>
        <location evidence="1">Cytoplasm</location>
        <location evidence="1">Cytoskeleton</location>
        <location evidence="1">Microtubule organizing center</location>
        <location evidence="1">Centrosome</location>
        <location evidence="1">Centriole</location>
    </subcellularLocation>
    <subcellularLocation>
        <location evidence="2">Nucleus</location>
    </subcellularLocation>
</comment>
<keyword evidence="10" id="KW-0234">DNA repair</keyword>
<evidence type="ECO:0000256" key="11">
    <source>
        <dbReference type="ARBA" id="ARBA00023212"/>
    </source>
</evidence>
<feature type="compositionally biased region" description="Acidic residues" evidence="18">
    <location>
        <begin position="969"/>
        <end position="979"/>
    </location>
</feature>
<dbReference type="Gene3D" id="3.30.1470.10">
    <property type="entry name" value="Photosystem I PsaD, reaction center subunit II"/>
    <property type="match status" value="1"/>
</dbReference>
<feature type="region of interest" description="Disordered" evidence="18">
    <location>
        <begin position="1949"/>
        <end position="1973"/>
    </location>
</feature>
<dbReference type="GO" id="GO:0051301">
    <property type="term" value="P:cell division"/>
    <property type="evidence" value="ECO:0007669"/>
    <property type="project" value="UniProtKB-KW"/>
</dbReference>